<dbReference type="AlphaFoldDB" id="A0A1E5VEX2"/>
<keyword evidence="2" id="KW-1185">Reference proteome</keyword>
<comment type="caution">
    <text evidence="1">The sequence shown here is derived from an EMBL/GenBank/DDBJ whole genome shotgun (WGS) entry which is preliminary data.</text>
</comment>
<name>A0A1E5VEX2_9POAL</name>
<dbReference type="Proteomes" id="UP000095767">
    <property type="component" value="Unassembled WGS sequence"/>
</dbReference>
<accession>A0A1E5VEX2</accession>
<evidence type="ECO:0000313" key="2">
    <source>
        <dbReference type="Proteomes" id="UP000095767"/>
    </source>
</evidence>
<organism evidence="1 2">
    <name type="scientific">Dichanthelium oligosanthes</name>
    <dbReference type="NCBI Taxonomy" id="888268"/>
    <lineage>
        <taxon>Eukaryota</taxon>
        <taxon>Viridiplantae</taxon>
        <taxon>Streptophyta</taxon>
        <taxon>Embryophyta</taxon>
        <taxon>Tracheophyta</taxon>
        <taxon>Spermatophyta</taxon>
        <taxon>Magnoliopsida</taxon>
        <taxon>Liliopsida</taxon>
        <taxon>Poales</taxon>
        <taxon>Poaceae</taxon>
        <taxon>PACMAD clade</taxon>
        <taxon>Panicoideae</taxon>
        <taxon>Panicodae</taxon>
        <taxon>Paniceae</taxon>
        <taxon>Dichantheliinae</taxon>
        <taxon>Dichanthelium</taxon>
    </lineage>
</organism>
<proteinExistence type="predicted"/>
<reference evidence="1 2" key="1">
    <citation type="submission" date="2016-09" db="EMBL/GenBank/DDBJ databases">
        <title>The draft genome of Dichanthelium oligosanthes: A C3 panicoid grass species.</title>
        <authorList>
            <person name="Studer A.J."/>
            <person name="Schnable J.C."/>
            <person name="Brutnell T.P."/>
        </authorList>
    </citation>
    <scope>NUCLEOTIDE SEQUENCE [LARGE SCALE GENOMIC DNA]</scope>
    <source>
        <strain evidence="2">cv. Kellogg 1175</strain>
        <tissue evidence="1">Leaf</tissue>
    </source>
</reference>
<dbReference type="EMBL" id="LWDX02042046">
    <property type="protein sequence ID" value="OEL23605.1"/>
    <property type="molecule type" value="Genomic_DNA"/>
</dbReference>
<evidence type="ECO:0000313" key="1">
    <source>
        <dbReference type="EMBL" id="OEL23605.1"/>
    </source>
</evidence>
<protein>
    <submittedName>
        <fullName evidence="1">Uncharacterized protein</fullName>
    </submittedName>
</protein>
<feature type="non-terminal residue" evidence="1">
    <location>
        <position position="1"/>
    </location>
</feature>
<sequence length="74" mass="7883">LSVNLRTRLLPGFIYYSASAGRARAQAAGRSEAIEHRASHLHTHPAHSAASGVYICSCTPTTARLCLPARVVLV</sequence>
<gene>
    <name evidence="1" type="ORF">BAE44_0015375</name>
</gene>